<evidence type="ECO:0000256" key="1">
    <source>
        <dbReference type="SAM" id="Coils"/>
    </source>
</evidence>
<reference evidence="2 3" key="1">
    <citation type="submission" date="2018-06" db="EMBL/GenBank/DDBJ databases">
        <title>Comparative genomics reveals the genomic features of Rhizophagus irregularis, R. cerebriforme, R. diaphanum and Gigaspora rosea, and their symbiotic lifestyle signature.</title>
        <authorList>
            <person name="Morin E."/>
            <person name="San Clemente H."/>
            <person name="Chen E.C.H."/>
            <person name="De La Providencia I."/>
            <person name="Hainaut M."/>
            <person name="Kuo A."/>
            <person name="Kohler A."/>
            <person name="Murat C."/>
            <person name="Tang N."/>
            <person name="Roy S."/>
            <person name="Loubradou J."/>
            <person name="Henrissat B."/>
            <person name="Grigoriev I.V."/>
            <person name="Corradi N."/>
            <person name="Roux C."/>
            <person name="Martin F.M."/>
        </authorList>
    </citation>
    <scope>NUCLEOTIDE SEQUENCE [LARGE SCALE GENOMIC DNA]</scope>
    <source>
        <strain evidence="2 3">DAOM 194757</strain>
    </source>
</reference>
<name>A0A397U6S3_9GLOM</name>
<proteinExistence type="predicted"/>
<keyword evidence="1" id="KW-0175">Coiled coil</keyword>
<accession>A0A397U6S3</accession>
<gene>
    <name evidence="2" type="ORF">C2G38_2226861</name>
</gene>
<evidence type="ECO:0000313" key="2">
    <source>
        <dbReference type="EMBL" id="RIB02786.1"/>
    </source>
</evidence>
<sequence>MSKNWKFEYFTEKTYQKMRKSNTSKMPKSNNINNSNSYSLFTNENAISSEANDSATCSYATISDIPPDLLTYLSNLECRIQRLETKCNSNNSNPFVQLEAENSNSALYYTDFFTFLANLENRVQQLENMIMEKEFDTNDIVLNDFYPNK</sequence>
<evidence type="ECO:0000313" key="3">
    <source>
        <dbReference type="Proteomes" id="UP000266673"/>
    </source>
</evidence>
<comment type="caution">
    <text evidence="2">The sequence shown here is derived from an EMBL/GenBank/DDBJ whole genome shotgun (WGS) entry which is preliminary data.</text>
</comment>
<protein>
    <submittedName>
        <fullName evidence="2">Uncharacterized protein</fullName>
    </submittedName>
</protein>
<dbReference type="Proteomes" id="UP000266673">
    <property type="component" value="Unassembled WGS sequence"/>
</dbReference>
<dbReference type="OrthoDB" id="10324352at2759"/>
<organism evidence="2 3">
    <name type="scientific">Gigaspora rosea</name>
    <dbReference type="NCBI Taxonomy" id="44941"/>
    <lineage>
        <taxon>Eukaryota</taxon>
        <taxon>Fungi</taxon>
        <taxon>Fungi incertae sedis</taxon>
        <taxon>Mucoromycota</taxon>
        <taxon>Glomeromycotina</taxon>
        <taxon>Glomeromycetes</taxon>
        <taxon>Diversisporales</taxon>
        <taxon>Gigasporaceae</taxon>
        <taxon>Gigaspora</taxon>
    </lineage>
</organism>
<dbReference type="AlphaFoldDB" id="A0A397U6S3"/>
<feature type="coiled-coil region" evidence="1">
    <location>
        <begin position="73"/>
        <end position="136"/>
    </location>
</feature>
<dbReference type="EMBL" id="QKWP01002587">
    <property type="protein sequence ID" value="RIB02786.1"/>
    <property type="molecule type" value="Genomic_DNA"/>
</dbReference>
<keyword evidence="3" id="KW-1185">Reference proteome</keyword>